<reference evidence="2 3" key="1">
    <citation type="submission" date="2022-06" db="EMBL/GenBank/DDBJ databases">
        <title>Genomic Encyclopedia of Type Strains, Phase I: the one thousand microbial genomes (KMG-I) project.</title>
        <authorList>
            <person name="Kyrpides N."/>
        </authorList>
    </citation>
    <scope>NUCLEOTIDE SEQUENCE [LARGE SCALE GENOMIC DNA]</scope>
    <source>
        <strain evidence="2 3">DSM 43889</strain>
    </source>
</reference>
<dbReference type="RefSeq" id="WP_103057086.1">
    <property type="nucleotide sequence ID" value="NZ_AUBJ02000001.1"/>
</dbReference>
<keyword evidence="1" id="KW-1133">Transmembrane helix</keyword>
<name>A0ABT1JQP9_ACTCY</name>
<dbReference type="EMBL" id="AUBJ02000001">
    <property type="protein sequence ID" value="MCP2334016.1"/>
    <property type="molecule type" value="Genomic_DNA"/>
</dbReference>
<keyword evidence="1" id="KW-0472">Membrane</keyword>
<comment type="caution">
    <text evidence="2">The sequence shown here is derived from an EMBL/GenBank/DDBJ whole genome shotgun (WGS) entry which is preliminary data.</text>
</comment>
<accession>A0ABT1JQP9</accession>
<evidence type="ECO:0000313" key="3">
    <source>
        <dbReference type="Proteomes" id="UP000791080"/>
    </source>
</evidence>
<evidence type="ECO:0008006" key="4">
    <source>
        <dbReference type="Google" id="ProtNLM"/>
    </source>
</evidence>
<sequence length="69" mass="7467">MSDQSDKPPQKGESTRGLLIRTLIAGPIAWGGIGFAVDLISDSWLWTFVGLGLGLLTALYIVYVRFGRA</sequence>
<proteinExistence type="predicted"/>
<keyword evidence="1" id="KW-0812">Transmembrane</keyword>
<evidence type="ECO:0000256" key="1">
    <source>
        <dbReference type="SAM" id="Phobius"/>
    </source>
</evidence>
<feature type="transmembrane region" description="Helical" evidence="1">
    <location>
        <begin position="18"/>
        <end position="37"/>
    </location>
</feature>
<dbReference type="Proteomes" id="UP000791080">
    <property type="component" value="Unassembled WGS sequence"/>
</dbReference>
<keyword evidence="3" id="KW-1185">Reference proteome</keyword>
<feature type="transmembrane region" description="Helical" evidence="1">
    <location>
        <begin position="43"/>
        <end position="63"/>
    </location>
</feature>
<protein>
    <recommendedName>
        <fullName evidence="4">AtpZ/AtpI family protein</fullName>
    </recommendedName>
</protein>
<gene>
    <name evidence="2" type="ORF">G443_004286</name>
</gene>
<evidence type="ECO:0000313" key="2">
    <source>
        <dbReference type="EMBL" id="MCP2334016.1"/>
    </source>
</evidence>
<organism evidence="2 3">
    <name type="scientific">Actinoalloteichus caeruleus DSM 43889</name>
    <dbReference type="NCBI Taxonomy" id="1120930"/>
    <lineage>
        <taxon>Bacteria</taxon>
        <taxon>Bacillati</taxon>
        <taxon>Actinomycetota</taxon>
        <taxon>Actinomycetes</taxon>
        <taxon>Pseudonocardiales</taxon>
        <taxon>Pseudonocardiaceae</taxon>
        <taxon>Actinoalloteichus</taxon>
        <taxon>Actinoalloteichus cyanogriseus</taxon>
    </lineage>
</organism>